<accession>A0A081C0H1</accession>
<sequence>MKTHVIFDSHENIGRLTFAAEVPNKPPTLDYDVLDELEGHLKNISSQQASFDAIIVQSQSSKYFVVGANLQALQQIDKDSILSWIRRGHEVFNRLEDLPLPVIAKITGYALGGGLELALACDFIVSSHNASFGQPETGLGFIPGWAGSYRLPRRIGEARAKELVFTGKTVSAEEAYRIGLTNFVGTDQELEHYLLSTLQAISKNSRLANSLVKPIIKNSLTSSLQTSCYEESVASSVCLASGDTQQRLKMFFEARTHK</sequence>
<evidence type="ECO:0000313" key="3">
    <source>
        <dbReference type="EMBL" id="GAK58076.1"/>
    </source>
</evidence>
<dbReference type="EMBL" id="DF820466">
    <property type="protein sequence ID" value="GAK58076.1"/>
    <property type="molecule type" value="Genomic_DNA"/>
</dbReference>
<evidence type="ECO:0000256" key="2">
    <source>
        <dbReference type="RuleBase" id="RU003707"/>
    </source>
</evidence>
<dbReference type="PROSITE" id="PS00166">
    <property type="entry name" value="ENOYL_COA_HYDRATASE"/>
    <property type="match status" value="1"/>
</dbReference>
<dbReference type="AlphaFoldDB" id="A0A081C0H1"/>
<evidence type="ECO:0000313" key="4">
    <source>
        <dbReference type="Proteomes" id="UP000030661"/>
    </source>
</evidence>
<dbReference type="Proteomes" id="UP000030661">
    <property type="component" value="Unassembled WGS sequence"/>
</dbReference>
<dbReference type="GO" id="GO:0003824">
    <property type="term" value="F:catalytic activity"/>
    <property type="evidence" value="ECO:0007669"/>
    <property type="project" value="InterPro"/>
</dbReference>
<proteinExistence type="inferred from homology"/>
<dbReference type="PANTHER" id="PTHR11941:SF54">
    <property type="entry name" value="ENOYL-COA HYDRATASE, MITOCHONDRIAL"/>
    <property type="match status" value="1"/>
</dbReference>
<dbReference type="SUPFAM" id="SSF52096">
    <property type="entry name" value="ClpP/crotonase"/>
    <property type="match status" value="1"/>
</dbReference>
<dbReference type="STRING" id="1499967.U27_05049"/>
<protein>
    <submittedName>
        <fullName evidence="3">CrtA2 protein</fullName>
    </submittedName>
</protein>
<evidence type="ECO:0000256" key="1">
    <source>
        <dbReference type="ARBA" id="ARBA00005254"/>
    </source>
</evidence>
<dbReference type="eggNOG" id="COG1024">
    <property type="taxonomic scope" value="Bacteria"/>
</dbReference>
<reference evidence="3" key="1">
    <citation type="journal article" date="2015" name="PeerJ">
        <title>First genomic representation of candidate bacterial phylum KSB3 points to enhanced environmental sensing as a trigger of wastewater bulking.</title>
        <authorList>
            <person name="Sekiguchi Y."/>
            <person name="Ohashi A."/>
            <person name="Parks D.H."/>
            <person name="Yamauchi T."/>
            <person name="Tyson G.W."/>
            <person name="Hugenholtz P."/>
        </authorList>
    </citation>
    <scope>NUCLEOTIDE SEQUENCE [LARGE SCALE GENOMIC DNA]</scope>
</reference>
<dbReference type="InterPro" id="IPR018376">
    <property type="entry name" value="Enoyl-CoA_hyd/isom_CS"/>
</dbReference>
<dbReference type="GO" id="GO:0006635">
    <property type="term" value="P:fatty acid beta-oxidation"/>
    <property type="evidence" value="ECO:0007669"/>
    <property type="project" value="TreeGrafter"/>
</dbReference>
<dbReference type="HOGENOM" id="CLU_009834_7_6_0"/>
<organism evidence="3">
    <name type="scientific">Vecturithrix granuli</name>
    <dbReference type="NCBI Taxonomy" id="1499967"/>
    <lineage>
        <taxon>Bacteria</taxon>
        <taxon>Candidatus Moduliflexota</taxon>
        <taxon>Candidatus Vecturitrichia</taxon>
        <taxon>Candidatus Vecturitrichales</taxon>
        <taxon>Candidatus Vecturitrichaceae</taxon>
        <taxon>Candidatus Vecturithrix</taxon>
    </lineage>
</organism>
<dbReference type="PANTHER" id="PTHR11941">
    <property type="entry name" value="ENOYL-COA HYDRATASE-RELATED"/>
    <property type="match status" value="1"/>
</dbReference>
<dbReference type="Gene3D" id="3.90.226.10">
    <property type="entry name" value="2-enoyl-CoA Hydratase, Chain A, domain 1"/>
    <property type="match status" value="1"/>
</dbReference>
<keyword evidence="4" id="KW-1185">Reference proteome</keyword>
<dbReference type="Pfam" id="PF00378">
    <property type="entry name" value="ECH_1"/>
    <property type="match status" value="1"/>
</dbReference>
<dbReference type="InterPro" id="IPR001753">
    <property type="entry name" value="Enoyl-CoA_hydra/iso"/>
</dbReference>
<comment type="similarity">
    <text evidence="1 2">Belongs to the enoyl-CoA hydratase/isomerase family.</text>
</comment>
<name>A0A081C0H1_VECG1</name>
<dbReference type="InterPro" id="IPR029045">
    <property type="entry name" value="ClpP/crotonase-like_dom_sf"/>
</dbReference>
<gene>
    <name evidence="3" type="ORF">U27_05049</name>
</gene>
<dbReference type="CDD" id="cd06558">
    <property type="entry name" value="crotonase-like"/>
    <property type="match status" value="1"/>
</dbReference>